<dbReference type="AlphaFoldDB" id="A0A8H4UTI7"/>
<dbReference type="OrthoDB" id="5340163at2759"/>
<dbReference type="InterPro" id="IPR025332">
    <property type="entry name" value="DUF4238"/>
</dbReference>
<comment type="caution">
    <text evidence="1">The sequence shown here is derived from an EMBL/GenBank/DDBJ whole genome shotgun (WGS) entry which is preliminary data.</text>
</comment>
<dbReference type="Proteomes" id="UP000635477">
    <property type="component" value="Unassembled WGS sequence"/>
</dbReference>
<gene>
    <name evidence="1" type="ORF">FZEAL_1157</name>
</gene>
<dbReference type="EMBL" id="JABEYC010000065">
    <property type="protein sequence ID" value="KAF4983428.1"/>
    <property type="molecule type" value="Genomic_DNA"/>
</dbReference>
<proteinExistence type="predicted"/>
<keyword evidence="2" id="KW-1185">Reference proteome</keyword>
<sequence>MSSTNQEYQHFIPQFLLKNYSRPFSCPNAKGRAKKCKGHKHEKLKYPGDPIVNLLRLTSEPFKLDVAPVARVFGQWDMYEDIKNTTNTEHRRIEGMFGRMEVQASRIFRKITNAFNDGKPNLWLTRDERNLLRKFLFLLKYRGSAFHQRFYHLDSESYSEVDKELLHDFMEKRGFERPLDVWFHNLEVIMSLEMDPNKEWTEKIKQEVFHGDAMWFIMHVEYSYMAICTPETSEEEFILTDNAYNIFEGPNSFVEDSKTGKRAGDAWVNLHEFAPISPKLMLVLRSCLIPSPEEEDFPQIKEENTEMRRLVFGEVLADNIPSILRDLPVEKASNNYTEMVNGKLALKPGRNNSFHKDDRFRFSFFPVETRHVRLINGILLDNSYINTTIAFGTERVFLNTLDWFLTEPCESGKIITGPDANLRLAHVRNLATFMRSTGWEKEAVWVERPTPIVDDVEKIRLNHLKFRQAVEGLENDNRKGLGACWKGFVSYERLGGSALTMFRDFDQAQRMLDLRIKIDAWSCGVEELVRVRNRFLLIEEYMNLPCLTGQGASSVSAEVAFNLEGPEDQFVQNYGMMHPVEVNNFMYYASITA</sequence>
<organism evidence="1 2">
    <name type="scientific">Fusarium zealandicum</name>
    <dbReference type="NCBI Taxonomy" id="1053134"/>
    <lineage>
        <taxon>Eukaryota</taxon>
        <taxon>Fungi</taxon>
        <taxon>Dikarya</taxon>
        <taxon>Ascomycota</taxon>
        <taxon>Pezizomycotina</taxon>
        <taxon>Sordariomycetes</taxon>
        <taxon>Hypocreomycetidae</taxon>
        <taxon>Hypocreales</taxon>
        <taxon>Nectriaceae</taxon>
        <taxon>Fusarium</taxon>
        <taxon>Fusarium staphyleae species complex</taxon>
    </lineage>
</organism>
<evidence type="ECO:0000313" key="2">
    <source>
        <dbReference type="Proteomes" id="UP000635477"/>
    </source>
</evidence>
<dbReference type="Pfam" id="PF14022">
    <property type="entry name" value="DUF4238"/>
    <property type="match status" value="1"/>
</dbReference>
<reference evidence="1" key="1">
    <citation type="journal article" date="2020" name="BMC Genomics">
        <title>Correction to: Identification and distribution of gene clusters required for synthesis of sphingolipid metabolism inhibitors in diverse species of the filamentous fungus Fusarium.</title>
        <authorList>
            <person name="Kim H.S."/>
            <person name="Lohmar J.M."/>
            <person name="Busman M."/>
            <person name="Brown D.W."/>
            <person name="Naumann T.A."/>
            <person name="Divon H.H."/>
            <person name="Lysoe E."/>
            <person name="Uhlig S."/>
            <person name="Proctor R.H."/>
        </authorList>
    </citation>
    <scope>NUCLEOTIDE SEQUENCE</scope>
    <source>
        <strain evidence="1">NRRL 22465</strain>
    </source>
</reference>
<evidence type="ECO:0000313" key="1">
    <source>
        <dbReference type="EMBL" id="KAF4983428.1"/>
    </source>
</evidence>
<reference evidence="1" key="2">
    <citation type="submission" date="2020-05" db="EMBL/GenBank/DDBJ databases">
        <authorList>
            <person name="Kim H.-S."/>
            <person name="Proctor R.H."/>
            <person name="Brown D.W."/>
        </authorList>
    </citation>
    <scope>NUCLEOTIDE SEQUENCE</scope>
    <source>
        <strain evidence="1">NRRL 22465</strain>
    </source>
</reference>
<name>A0A8H4UTI7_9HYPO</name>
<evidence type="ECO:0008006" key="3">
    <source>
        <dbReference type="Google" id="ProtNLM"/>
    </source>
</evidence>
<accession>A0A8H4UTI7</accession>
<protein>
    <recommendedName>
        <fullName evidence="3">DUF4238 domain-containing protein</fullName>
    </recommendedName>
</protein>